<name>A0ACC7MG20_9BURK</name>
<protein>
    <submittedName>
        <fullName evidence="1">Uncharacterized protein</fullName>
    </submittedName>
</protein>
<evidence type="ECO:0000313" key="2">
    <source>
        <dbReference type="Proteomes" id="UP001168096"/>
    </source>
</evidence>
<dbReference type="Proteomes" id="UP001168096">
    <property type="component" value="Unassembled WGS sequence"/>
</dbReference>
<organism evidence="1 2">
    <name type="scientific">Massilia orientalis</name>
    <dbReference type="NCBI Taxonomy" id="3050128"/>
    <lineage>
        <taxon>Bacteria</taxon>
        <taxon>Pseudomonadati</taxon>
        <taxon>Pseudomonadota</taxon>
        <taxon>Betaproteobacteria</taxon>
        <taxon>Burkholderiales</taxon>
        <taxon>Oxalobacteraceae</taxon>
        <taxon>Telluria group</taxon>
        <taxon>Massilia</taxon>
    </lineage>
</organism>
<dbReference type="EMBL" id="JASNRB020000013">
    <property type="protein sequence ID" value="MFJ1470133.1"/>
    <property type="molecule type" value="Genomic_DNA"/>
</dbReference>
<sequence length="137" mass="15275">MQDLNNTIQATFDPSFIRMAMQMWREATDLKVPVHDEFKVHFMENRGQILTNFANTATAWSMMLRALTPTSPADADACEALRGEIEEFQAWAKSEIAKLEHLAVEEALSACLDDALLSPGLQNLFKPTRPKPPAGEA</sequence>
<comment type="caution">
    <text evidence="1">The sequence shown here is derived from an EMBL/GenBank/DDBJ whole genome shotgun (WGS) entry which is preliminary data.</text>
</comment>
<accession>A0ACC7MG20</accession>
<gene>
    <name evidence="1" type="ORF">QPK29_020675</name>
</gene>
<reference evidence="1" key="1">
    <citation type="submission" date="2024-11" db="EMBL/GenBank/DDBJ databases">
        <title>Description of Massilia orientalis sp. nov., isolated from rhizosphere soil of Ageratina adenophora.</title>
        <authorList>
            <person name="Wang Y."/>
        </authorList>
    </citation>
    <scope>NUCLEOTIDE SEQUENCE</scope>
    <source>
        <strain evidence="1">YIM B02787</strain>
    </source>
</reference>
<keyword evidence="2" id="KW-1185">Reference proteome</keyword>
<proteinExistence type="predicted"/>
<evidence type="ECO:0000313" key="1">
    <source>
        <dbReference type="EMBL" id="MFJ1470133.1"/>
    </source>
</evidence>